<comment type="subcellular location">
    <subcellularLocation>
        <location evidence="1">Cell membrane</location>
        <topology evidence="1">Multi-pass membrane protein</topology>
    </subcellularLocation>
</comment>
<dbReference type="GO" id="GO:0005886">
    <property type="term" value="C:plasma membrane"/>
    <property type="evidence" value="ECO:0007669"/>
    <property type="project" value="UniProtKB-SubCell"/>
</dbReference>
<evidence type="ECO:0000313" key="9">
    <source>
        <dbReference type="Proteomes" id="UP000597507"/>
    </source>
</evidence>
<protein>
    <submittedName>
        <fullName evidence="8">MFS transporter</fullName>
    </submittedName>
</protein>
<feature type="transmembrane region" description="Helical" evidence="7">
    <location>
        <begin position="24"/>
        <end position="48"/>
    </location>
</feature>
<keyword evidence="3" id="KW-1003">Cell membrane</keyword>
<keyword evidence="5 7" id="KW-1133">Transmembrane helix</keyword>
<evidence type="ECO:0000256" key="2">
    <source>
        <dbReference type="ARBA" id="ARBA00022448"/>
    </source>
</evidence>
<feature type="transmembrane region" description="Helical" evidence="7">
    <location>
        <begin position="231"/>
        <end position="248"/>
    </location>
</feature>
<proteinExistence type="predicted"/>
<accession>A0A8J2ZFA5</accession>
<keyword evidence="9" id="KW-1185">Reference proteome</keyword>
<dbReference type="Proteomes" id="UP000597507">
    <property type="component" value="Unassembled WGS sequence"/>
</dbReference>
<evidence type="ECO:0000256" key="5">
    <source>
        <dbReference type="ARBA" id="ARBA00022989"/>
    </source>
</evidence>
<keyword evidence="6 7" id="KW-0472">Membrane</keyword>
<feature type="transmembrane region" description="Helical" evidence="7">
    <location>
        <begin position="54"/>
        <end position="78"/>
    </location>
</feature>
<evidence type="ECO:0000256" key="1">
    <source>
        <dbReference type="ARBA" id="ARBA00004651"/>
    </source>
</evidence>
<evidence type="ECO:0000313" key="8">
    <source>
        <dbReference type="EMBL" id="GGG52127.1"/>
    </source>
</evidence>
<gene>
    <name evidence="8" type="ORF">GCM10010964_44090</name>
</gene>
<feature type="transmembrane region" description="Helical" evidence="7">
    <location>
        <begin position="181"/>
        <end position="202"/>
    </location>
</feature>
<name>A0A8J2ZFA5_9PROT</name>
<dbReference type="Gene3D" id="1.20.1250.20">
    <property type="entry name" value="MFS general substrate transporter like domains"/>
    <property type="match status" value="1"/>
</dbReference>
<dbReference type="PANTHER" id="PTHR23513">
    <property type="entry name" value="INTEGRAL MEMBRANE EFFLUX PROTEIN-RELATED"/>
    <property type="match status" value="1"/>
</dbReference>
<sequence>MAALGSPPRFAALTRALSHRNSQIFFASSLLAWIGLWLHRIAVIWLAWEITGSASWVGLVAFCDLIPAAVVSPLAGAIADRVDRVKLTMLTQIGIATQAAALGALAWTGNLGIVALLVFELVNGTAHSFAQPSRQTLVPAIVPPADLPAAVALNSLCFNVARFVGPAIAGPLIAFYGPAPAIFLNTLAYVVATLTMPLLVLAQAERRGHSGRGSLLGDVVAGLRYAARHPGLGPILALAAAISLLARGVQEILPPYVERLFGRGVEGLAVLTGAFGVGALIAGVLLATRGRLAGTTRLSNYAIAGQGMALAGFVATGWFPFAVLCAGLLGAASSVHGIAVQTLAQSASDPAMRGRILSLWGLIVRVFPALGALLLGLLAEAFGLRWPTIAAALLALVVFAWGMARQPRMAAALEGTPAQDPKG</sequence>
<keyword evidence="4 7" id="KW-0812">Transmembrane</keyword>
<evidence type="ECO:0000256" key="4">
    <source>
        <dbReference type="ARBA" id="ARBA00022692"/>
    </source>
</evidence>
<dbReference type="PANTHER" id="PTHR23513:SF11">
    <property type="entry name" value="STAPHYLOFERRIN A TRANSPORTER"/>
    <property type="match status" value="1"/>
</dbReference>
<organism evidence="8 9">
    <name type="scientific">Caldovatus sediminis</name>
    <dbReference type="NCBI Taxonomy" id="2041189"/>
    <lineage>
        <taxon>Bacteria</taxon>
        <taxon>Pseudomonadati</taxon>
        <taxon>Pseudomonadota</taxon>
        <taxon>Alphaproteobacteria</taxon>
        <taxon>Acetobacterales</taxon>
        <taxon>Roseomonadaceae</taxon>
        <taxon>Caldovatus</taxon>
    </lineage>
</organism>
<feature type="transmembrane region" description="Helical" evidence="7">
    <location>
        <begin position="356"/>
        <end position="378"/>
    </location>
</feature>
<keyword evidence="2" id="KW-0813">Transport</keyword>
<dbReference type="SUPFAM" id="SSF103473">
    <property type="entry name" value="MFS general substrate transporter"/>
    <property type="match status" value="1"/>
</dbReference>
<dbReference type="EMBL" id="BMKS01000027">
    <property type="protein sequence ID" value="GGG52127.1"/>
    <property type="molecule type" value="Genomic_DNA"/>
</dbReference>
<evidence type="ECO:0000256" key="7">
    <source>
        <dbReference type="SAM" id="Phobius"/>
    </source>
</evidence>
<feature type="transmembrane region" description="Helical" evidence="7">
    <location>
        <begin position="384"/>
        <end position="404"/>
    </location>
</feature>
<comment type="caution">
    <text evidence="8">The sequence shown here is derived from an EMBL/GenBank/DDBJ whole genome shotgun (WGS) entry which is preliminary data.</text>
</comment>
<reference evidence="8 9" key="1">
    <citation type="journal article" date="2014" name="Int. J. Syst. Evol. Microbiol.">
        <title>Complete genome sequence of Corynebacterium casei LMG S-19264T (=DSM 44701T), isolated from a smear-ripened cheese.</title>
        <authorList>
            <consortium name="US DOE Joint Genome Institute (JGI-PGF)"/>
            <person name="Walter F."/>
            <person name="Albersmeier A."/>
            <person name="Kalinowski J."/>
            <person name="Ruckert C."/>
        </authorList>
    </citation>
    <scope>NUCLEOTIDE SEQUENCE [LARGE SCALE GENOMIC DNA]</scope>
    <source>
        <strain evidence="8 9">CGMCC 1.16330</strain>
    </source>
</reference>
<dbReference type="CDD" id="cd06173">
    <property type="entry name" value="MFS_MefA_like"/>
    <property type="match status" value="1"/>
</dbReference>
<evidence type="ECO:0000256" key="3">
    <source>
        <dbReference type="ARBA" id="ARBA00022475"/>
    </source>
</evidence>
<dbReference type="RefSeq" id="WP_188904256.1">
    <property type="nucleotide sequence ID" value="NZ_BMKS01000027.1"/>
</dbReference>
<dbReference type="InterPro" id="IPR036259">
    <property type="entry name" value="MFS_trans_sf"/>
</dbReference>
<dbReference type="InterPro" id="IPR010290">
    <property type="entry name" value="TM_effector"/>
</dbReference>
<dbReference type="Pfam" id="PF05977">
    <property type="entry name" value="MFS_3"/>
    <property type="match status" value="1"/>
</dbReference>
<feature type="transmembrane region" description="Helical" evidence="7">
    <location>
        <begin position="268"/>
        <end position="286"/>
    </location>
</feature>
<evidence type="ECO:0000256" key="6">
    <source>
        <dbReference type="ARBA" id="ARBA00023136"/>
    </source>
</evidence>
<dbReference type="AlphaFoldDB" id="A0A8J2ZFA5"/>
<feature type="transmembrane region" description="Helical" evidence="7">
    <location>
        <begin position="99"/>
        <end position="119"/>
    </location>
</feature>